<dbReference type="AlphaFoldDB" id="A0A0C3PTG2"/>
<gene>
    <name evidence="1" type="ORF">M404DRAFT_993480</name>
</gene>
<sequence length="122" mass="13681">MNHPAGSSRYLSETRIYPHQTIEQQLNINDLPCGCTLICHRFELLVSTYLTRITTADQRICVIIGRYLALDDEARYVLMQVLASLTTASLLSNITDLLSREKCWNGITPHDDVCSSVGLVNP</sequence>
<organism evidence="1 2">
    <name type="scientific">Pisolithus tinctorius Marx 270</name>
    <dbReference type="NCBI Taxonomy" id="870435"/>
    <lineage>
        <taxon>Eukaryota</taxon>
        <taxon>Fungi</taxon>
        <taxon>Dikarya</taxon>
        <taxon>Basidiomycota</taxon>
        <taxon>Agaricomycotina</taxon>
        <taxon>Agaricomycetes</taxon>
        <taxon>Agaricomycetidae</taxon>
        <taxon>Boletales</taxon>
        <taxon>Sclerodermatineae</taxon>
        <taxon>Pisolithaceae</taxon>
        <taxon>Pisolithus</taxon>
    </lineage>
</organism>
<dbReference type="InParanoid" id="A0A0C3PTG2"/>
<evidence type="ECO:0000313" key="1">
    <source>
        <dbReference type="EMBL" id="KIO12496.1"/>
    </source>
</evidence>
<dbReference type="HOGENOM" id="CLU_2027690_0_0_1"/>
<dbReference type="Proteomes" id="UP000054217">
    <property type="component" value="Unassembled WGS sequence"/>
</dbReference>
<accession>A0A0C3PTG2</accession>
<protein>
    <submittedName>
        <fullName evidence="1">Uncharacterized protein</fullName>
    </submittedName>
</protein>
<evidence type="ECO:0000313" key="2">
    <source>
        <dbReference type="Proteomes" id="UP000054217"/>
    </source>
</evidence>
<dbReference type="EMBL" id="KN831947">
    <property type="protein sequence ID" value="KIO12496.1"/>
    <property type="molecule type" value="Genomic_DNA"/>
</dbReference>
<reference evidence="2" key="2">
    <citation type="submission" date="2015-01" db="EMBL/GenBank/DDBJ databases">
        <title>Evolutionary Origins and Diversification of the Mycorrhizal Mutualists.</title>
        <authorList>
            <consortium name="DOE Joint Genome Institute"/>
            <consortium name="Mycorrhizal Genomics Consortium"/>
            <person name="Kohler A."/>
            <person name="Kuo A."/>
            <person name="Nagy L.G."/>
            <person name="Floudas D."/>
            <person name="Copeland A."/>
            <person name="Barry K.W."/>
            <person name="Cichocki N."/>
            <person name="Veneault-Fourrey C."/>
            <person name="LaButti K."/>
            <person name="Lindquist E.A."/>
            <person name="Lipzen A."/>
            <person name="Lundell T."/>
            <person name="Morin E."/>
            <person name="Murat C."/>
            <person name="Riley R."/>
            <person name="Ohm R."/>
            <person name="Sun H."/>
            <person name="Tunlid A."/>
            <person name="Henrissat B."/>
            <person name="Grigoriev I.V."/>
            <person name="Hibbett D.S."/>
            <person name="Martin F."/>
        </authorList>
    </citation>
    <scope>NUCLEOTIDE SEQUENCE [LARGE SCALE GENOMIC DNA]</scope>
    <source>
        <strain evidence="2">Marx 270</strain>
    </source>
</reference>
<reference evidence="1 2" key="1">
    <citation type="submission" date="2014-04" db="EMBL/GenBank/DDBJ databases">
        <authorList>
            <consortium name="DOE Joint Genome Institute"/>
            <person name="Kuo A."/>
            <person name="Kohler A."/>
            <person name="Costa M.D."/>
            <person name="Nagy L.G."/>
            <person name="Floudas D."/>
            <person name="Copeland A."/>
            <person name="Barry K.W."/>
            <person name="Cichocki N."/>
            <person name="Veneault-Fourrey C."/>
            <person name="LaButti K."/>
            <person name="Lindquist E.A."/>
            <person name="Lipzen A."/>
            <person name="Lundell T."/>
            <person name="Morin E."/>
            <person name="Murat C."/>
            <person name="Sun H."/>
            <person name="Tunlid A."/>
            <person name="Henrissat B."/>
            <person name="Grigoriev I.V."/>
            <person name="Hibbett D.S."/>
            <person name="Martin F."/>
            <person name="Nordberg H.P."/>
            <person name="Cantor M.N."/>
            <person name="Hua S.X."/>
        </authorList>
    </citation>
    <scope>NUCLEOTIDE SEQUENCE [LARGE SCALE GENOMIC DNA]</scope>
    <source>
        <strain evidence="1 2">Marx 270</strain>
    </source>
</reference>
<keyword evidence="2" id="KW-1185">Reference proteome</keyword>
<proteinExistence type="predicted"/>
<name>A0A0C3PTG2_PISTI</name>